<dbReference type="EMBL" id="CAVNYO010000181">
    <property type="protein sequence ID" value="CAK5272061.1"/>
    <property type="molecule type" value="Genomic_DNA"/>
</dbReference>
<gene>
    <name evidence="2" type="ORF">MYCIT1_LOCUS17594</name>
</gene>
<evidence type="ECO:0000313" key="3">
    <source>
        <dbReference type="Proteomes" id="UP001295794"/>
    </source>
</evidence>
<evidence type="ECO:0000256" key="1">
    <source>
        <dbReference type="SAM" id="MobiDB-lite"/>
    </source>
</evidence>
<dbReference type="Proteomes" id="UP001295794">
    <property type="component" value="Unassembled WGS sequence"/>
</dbReference>
<reference evidence="2" key="1">
    <citation type="submission" date="2023-11" db="EMBL/GenBank/DDBJ databases">
        <authorList>
            <person name="De Vega J J."/>
            <person name="De Vega J J."/>
        </authorList>
    </citation>
    <scope>NUCLEOTIDE SEQUENCE</scope>
</reference>
<keyword evidence="3" id="KW-1185">Reference proteome</keyword>
<organism evidence="2 3">
    <name type="scientific">Mycena citricolor</name>
    <dbReference type="NCBI Taxonomy" id="2018698"/>
    <lineage>
        <taxon>Eukaryota</taxon>
        <taxon>Fungi</taxon>
        <taxon>Dikarya</taxon>
        <taxon>Basidiomycota</taxon>
        <taxon>Agaricomycotina</taxon>
        <taxon>Agaricomycetes</taxon>
        <taxon>Agaricomycetidae</taxon>
        <taxon>Agaricales</taxon>
        <taxon>Marasmiineae</taxon>
        <taxon>Mycenaceae</taxon>
        <taxon>Mycena</taxon>
    </lineage>
</organism>
<sequence>MVHCAEHERTADPGLSSRLAAHEHVGKGYRRSRHRLRGLVGRHIHRLRGVLRVSGPAWRDEDAAKLGVVTVPDSFRPGDSGGEYHGIEERKQVQAVSGGSRGRQKSDSEEEAEDGAHVRPM</sequence>
<evidence type="ECO:0000313" key="2">
    <source>
        <dbReference type="EMBL" id="CAK5272061.1"/>
    </source>
</evidence>
<comment type="caution">
    <text evidence="2">The sequence shown here is derived from an EMBL/GenBank/DDBJ whole genome shotgun (WGS) entry which is preliminary data.</text>
</comment>
<name>A0AAD2H9X9_9AGAR</name>
<protein>
    <submittedName>
        <fullName evidence="2">Uncharacterized protein</fullName>
    </submittedName>
</protein>
<dbReference type="AlphaFoldDB" id="A0AAD2H9X9"/>
<proteinExistence type="predicted"/>
<feature type="region of interest" description="Disordered" evidence="1">
    <location>
        <begin position="74"/>
        <end position="121"/>
    </location>
</feature>
<accession>A0AAD2H9X9</accession>